<evidence type="ECO:0000313" key="11">
    <source>
        <dbReference type="Proteomes" id="UP001215280"/>
    </source>
</evidence>
<feature type="domain" description="ABC transmembrane type-1" evidence="9">
    <location>
        <begin position="460"/>
        <end position="632"/>
    </location>
</feature>
<keyword evidence="11" id="KW-1185">Reference proteome</keyword>
<dbReference type="GO" id="GO:0140359">
    <property type="term" value="F:ABC-type transporter activity"/>
    <property type="evidence" value="ECO:0007669"/>
    <property type="project" value="InterPro"/>
</dbReference>
<evidence type="ECO:0000256" key="5">
    <source>
        <dbReference type="ARBA" id="ARBA00022989"/>
    </source>
</evidence>
<name>A0AAD7HQ21_9AGAR</name>
<feature type="transmembrane region" description="Helical" evidence="8">
    <location>
        <begin position="205"/>
        <end position="224"/>
    </location>
</feature>
<dbReference type="PANTHER" id="PTHR24223">
    <property type="entry name" value="ATP-BINDING CASSETTE SUB-FAMILY C"/>
    <property type="match status" value="1"/>
</dbReference>
<feature type="compositionally biased region" description="Basic and acidic residues" evidence="7">
    <location>
        <begin position="435"/>
        <end position="455"/>
    </location>
</feature>
<keyword evidence="5 8" id="KW-1133">Transmembrane helix</keyword>
<feature type="transmembrane region" description="Helical" evidence="8">
    <location>
        <begin position="114"/>
        <end position="137"/>
    </location>
</feature>
<gene>
    <name evidence="10" type="ORF">DFH07DRAFT_1002530</name>
</gene>
<dbReference type="GO" id="GO:0005524">
    <property type="term" value="F:ATP binding"/>
    <property type="evidence" value="ECO:0007669"/>
    <property type="project" value="UniProtKB-KW"/>
</dbReference>
<dbReference type="PROSITE" id="PS50929">
    <property type="entry name" value="ABC_TM1F"/>
    <property type="match status" value="1"/>
</dbReference>
<sequence length="907" mass="99582">MARPRVGEDPNHRTNRDKLLCGDSGPFDVGNACVRGSWAAMGPSILVFAICLSFLPPPPLPTAVRKVVDAIKSPFKPYLSLHDAEGLVLADEKRTSEEEVALEVKNTVPLWRTLVFVFVGLVECLAWLADGSFLLITGHPRWEAIQRFLVASTWLYATARPIFRPTATPPYDMFTIYMAHIAGGILQLGGVPVPAQCFRRASARYPGVALVGLVAVIMGMPLALPSHLVNKADIGGSVSPENYTSLWGWVTFTWVYPLVKKGRNTTLNEDDVWALSPNIQSRPIFIKFSTLPQKSLLAKLWAANSFDIIESCIVALRGFGPYRLNHRRILNAIDTDAESENEKGKAYIYAVLMFTCSVCKVCAVPNNSVPPSLTRPPVARSPRLNRVLSELMAAIYDKALKRKDFSAVIDKEKAKDAADKKAAATARTSPVLSKTDAKTKAKADKDSVAKADDPKPGAADTGKSAKIVNLMSGDASRVAGLIDSLYSLYGAPVQIIIGSVFLYQLLGLSAFAGFVFLILSWPLNSYFSRRGIRIYQGVLKANDVRMGVLNELISAVKFVKFFAWEQRWIDRALNARNEEIKRLVKSHINDIGFQMYFIYLSYCGLFGSTGDSLWISGPVFISVISFFTYVMLGHELTISKAFTTRICLNRIAVYLDEAEVTDQVSSLKKDRSASVSFESEDDRLGFENVSFKWNKVREAPDAKDNKDNKANATSEMDFILTADSDGTATADHKFELKGLSVIFPEGELTVVTGPTASGKTALLMSFLYLNICAHRKNKMAVLGEMTTLPGGRIIMSKNPSKIDAHGNMQTISTTFSLGNPLEEARYQQVIECCALQADLDQLEGGDGTEIEEKGVSLSGGQKASMLFSILIQVSGFNQDSTYSPFVSELCLLAPSTPKRSMSFWTIP</sequence>
<evidence type="ECO:0000256" key="4">
    <source>
        <dbReference type="ARBA" id="ARBA00022840"/>
    </source>
</evidence>
<dbReference type="Proteomes" id="UP001215280">
    <property type="component" value="Unassembled WGS sequence"/>
</dbReference>
<keyword evidence="3" id="KW-0547">Nucleotide-binding</keyword>
<dbReference type="SUPFAM" id="SSF52540">
    <property type="entry name" value="P-loop containing nucleoside triphosphate hydrolases"/>
    <property type="match status" value="1"/>
</dbReference>
<protein>
    <recommendedName>
        <fullName evidence="9">ABC transmembrane type-1 domain-containing protein</fullName>
    </recommendedName>
</protein>
<dbReference type="CDD" id="cd18596">
    <property type="entry name" value="ABC_6TM_VMR1_D1_like"/>
    <property type="match status" value="1"/>
</dbReference>
<feature type="transmembrane region" description="Helical" evidence="8">
    <location>
        <begin position="591"/>
        <end position="607"/>
    </location>
</feature>
<dbReference type="InterPro" id="IPR036640">
    <property type="entry name" value="ABC1_TM_sf"/>
</dbReference>
<feature type="region of interest" description="Disordered" evidence="7">
    <location>
        <begin position="429"/>
        <end position="461"/>
    </location>
</feature>
<evidence type="ECO:0000256" key="1">
    <source>
        <dbReference type="ARBA" id="ARBA00022448"/>
    </source>
</evidence>
<dbReference type="Gene3D" id="1.20.1560.10">
    <property type="entry name" value="ABC transporter type 1, transmembrane domain"/>
    <property type="match status" value="1"/>
</dbReference>
<feature type="transmembrane region" description="Helical" evidence="8">
    <location>
        <begin position="613"/>
        <end position="632"/>
    </location>
</feature>
<evidence type="ECO:0000259" key="9">
    <source>
        <dbReference type="PROSITE" id="PS50929"/>
    </source>
</evidence>
<proteinExistence type="predicted"/>
<evidence type="ECO:0000256" key="2">
    <source>
        <dbReference type="ARBA" id="ARBA00022692"/>
    </source>
</evidence>
<evidence type="ECO:0000256" key="6">
    <source>
        <dbReference type="ARBA" id="ARBA00023136"/>
    </source>
</evidence>
<comment type="caution">
    <text evidence="10">The sequence shown here is derived from an EMBL/GenBank/DDBJ whole genome shotgun (WGS) entry which is preliminary data.</text>
</comment>
<dbReference type="EMBL" id="JARJLG010000226">
    <property type="protein sequence ID" value="KAJ7725660.1"/>
    <property type="molecule type" value="Genomic_DNA"/>
</dbReference>
<evidence type="ECO:0000256" key="7">
    <source>
        <dbReference type="SAM" id="MobiDB-lite"/>
    </source>
</evidence>
<dbReference type="Pfam" id="PF00664">
    <property type="entry name" value="ABC_membrane"/>
    <property type="match status" value="1"/>
</dbReference>
<dbReference type="AlphaFoldDB" id="A0AAD7HQ21"/>
<evidence type="ECO:0000256" key="8">
    <source>
        <dbReference type="SAM" id="Phobius"/>
    </source>
</evidence>
<evidence type="ECO:0000256" key="3">
    <source>
        <dbReference type="ARBA" id="ARBA00022741"/>
    </source>
</evidence>
<reference evidence="10" key="1">
    <citation type="submission" date="2023-03" db="EMBL/GenBank/DDBJ databases">
        <title>Massive genome expansion in bonnet fungi (Mycena s.s.) driven by repeated elements and novel gene families across ecological guilds.</title>
        <authorList>
            <consortium name="Lawrence Berkeley National Laboratory"/>
            <person name="Harder C.B."/>
            <person name="Miyauchi S."/>
            <person name="Viragh M."/>
            <person name="Kuo A."/>
            <person name="Thoen E."/>
            <person name="Andreopoulos B."/>
            <person name="Lu D."/>
            <person name="Skrede I."/>
            <person name="Drula E."/>
            <person name="Henrissat B."/>
            <person name="Morin E."/>
            <person name="Kohler A."/>
            <person name="Barry K."/>
            <person name="LaButti K."/>
            <person name="Morin E."/>
            <person name="Salamov A."/>
            <person name="Lipzen A."/>
            <person name="Mereny Z."/>
            <person name="Hegedus B."/>
            <person name="Baldrian P."/>
            <person name="Stursova M."/>
            <person name="Weitz H."/>
            <person name="Taylor A."/>
            <person name="Grigoriev I.V."/>
            <person name="Nagy L.G."/>
            <person name="Martin F."/>
            <person name="Kauserud H."/>
        </authorList>
    </citation>
    <scope>NUCLEOTIDE SEQUENCE</scope>
    <source>
        <strain evidence="10">CBHHK188m</strain>
    </source>
</reference>
<feature type="transmembrane region" description="Helical" evidence="8">
    <location>
        <begin position="501"/>
        <end position="523"/>
    </location>
</feature>
<keyword evidence="4" id="KW-0067">ATP-binding</keyword>
<feature type="transmembrane region" description="Helical" evidence="8">
    <location>
        <begin position="175"/>
        <end position="193"/>
    </location>
</feature>
<keyword evidence="6 8" id="KW-0472">Membrane</keyword>
<dbReference type="InterPro" id="IPR027417">
    <property type="entry name" value="P-loop_NTPase"/>
</dbReference>
<dbReference type="InterPro" id="IPR050173">
    <property type="entry name" value="ABC_transporter_C-like"/>
</dbReference>
<keyword evidence="1" id="KW-0813">Transport</keyword>
<dbReference type="InterPro" id="IPR011527">
    <property type="entry name" value="ABC1_TM_dom"/>
</dbReference>
<accession>A0AAD7HQ21</accession>
<dbReference type="Gene3D" id="3.40.50.300">
    <property type="entry name" value="P-loop containing nucleotide triphosphate hydrolases"/>
    <property type="match status" value="1"/>
</dbReference>
<dbReference type="GO" id="GO:0016020">
    <property type="term" value="C:membrane"/>
    <property type="evidence" value="ECO:0007669"/>
    <property type="project" value="InterPro"/>
</dbReference>
<dbReference type="SUPFAM" id="SSF90123">
    <property type="entry name" value="ABC transporter transmembrane region"/>
    <property type="match status" value="1"/>
</dbReference>
<evidence type="ECO:0000313" key="10">
    <source>
        <dbReference type="EMBL" id="KAJ7725660.1"/>
    </source>
</evidence>
<dbReference type="PANTHER" id="PTHR24223:SF415">
    <property type="entry name" value="FI20190P1"/>
    <property type="match status" value="1"/>
</dbReference>
<keyword evidence="2 8" id="KW-0812">Transmembrane</keyword>
<organism evidence="10 11">
    <name type="scientific">Mycena maculata</name>
    <dbReference type="NCBI Taxonomy" id="230809"/>
    <lineage>
        <taxon>Eukaryota</taxon>
        <taxon>Fungi</taxon>
        <taxon>Dikarya</taxon>
        <taxon>Basidiomycota</taxon>
        <taxon>Agaricomycotina</taxon>
        <taxon>Agaricomycetes</taxon>
        <taxon>Agaricomycetidae</taxon>
        <taxon>Agaricales</taxon>
        <taxon>Marasmiineae</taxon>
        <taxon>Mycenaceae</taxon>
        <taxon>Mycena</taxon>
    </lineage>
</organism>